<keyword evidence="3 7" id="KW-1134">Transmembrane beta strand</keyword>
<feature type="domain" description="TonB-dependent receptor plug" evidence="9">
    <location>
        <begin position="129"/>
        <end position="243"/>
    </location>
</feature>
<dbReference type="SUPFAM" id="SSF56935">
    <property type="entry name" value="Porins"/>
    <property type="match status" value="1"/>
</dbReference>
<dbReference type="InterPro" id="IPR012910">
    <property type="entry name" value="Plug_dom"/>
</dbReference>
<keyword evidence="2 7" id="KW-0813">Transport</keyword>
<comment type="similarity">
    <text evidence="7">Belongs to the TonB-dependent receptor family.</text>
</comment>
<feature type="transmembrane region" description="Helical" evidence="8">
    <location>
        <begin position="12"/>
        <end position="32"/>
    </location>
</feature>
<dbReference type="RefSeq" id="WP_061438300.1">
    <property type="nucleotide sequence ID" value="NZ_KQ968741.1"/>
</dbReference>
<dbReference type="Gene3D" id="2.40.170.20">
    <property type="entry name" value="TonB-dependent receptor, beta-barrel domain"/>
    <property type="match status" value="1"/>
</dbReference>
<dbReference type="NCBIfam" id="TIGR04056">
    <property type="entry name" value="OMP_RagA_SusC"/>
    <property type="match status" value="1"/>
</dbReference>
<evidence type="ECO:0000256" key="6">
    <source>
        <dbReference type="ARBA" id="ARBA00023237"/>
    </source>
</evidence>
<reference evidence="10 11" key="1">
    <citation type="submission" date="2016-02" db="EMBL/GenBank/DDBJ databases">
        <authorList>
            <person name="Wen L."/>
            <person name="He K."/>
            <person name="Yang H."/>
        </authorList>
    </citation>
    <scope>NUCLEOTIDE SEQUENCE [LARGE SCALE GENOMIC DNA]</scope>
    <source>
        <strain evidence="10 11">KLE1704</strain>
    </source>
</reference>
<evidence type="ECO:0000313" key="11">
    <source>
        <dbReference type="Proteomes" id="UP000070319"/>
    </source>
</evidence>
<keyword evidence="10" id="KW-0675">Receptor</keyword>
<comment type="caution">
    <text evidence="10">The sequence shown here is derived from an EMBL/GenBank/DDBJ whole genome shotgun (WGS) entry which is preliminary data.</text>
</comment>
<evidence type="ECO:0000256" key="2">
    <source>
        <dbReference type="ARBA" id="ARBA00022448"/>
    </source>
</evidence>
<dbReference type="PROSITE" id="PS52016">
    <property type="entry name" value="TONB_DEPENDENT_REC_3"/>
    <property type="match status" value="1"/>
</dbReference>
<evidence type="ECO:0000256" key="1">
    <source>
        <dbReference type="ARBA" id="ARBA00004571"/>
    </source>
</evidence>
<dbReference type="EMBL" id="LTDF01000176">
    <property type="protein sequence ID" value="KXT40765.1"/>
    <property type="molecule type" value="Genomic_DNA"/>
</dbReference>
<dbReference type="AlphaFoldDB" id="A0A139KNJ4"/>
<proteinExistence type="inferred from homology"/>
<dbReference type="Pfam" id="PF07715">
    <property type="entry name" value="Plug"/>
    <property type="match status" value="1"/>
</dbReference>
<evidence type="ECO:0000256" key="5">
    <source>
        <dbReference type="ARBA" id="ARBA00023136"/>
    </source>
</evidence>
<dbReference type="Pfam" id="PF13715">
    <property type="entry name" value="CarbopepD_reg_2"/>
    <property type="match status" value="1"/>
</dbReference>
<name>A0A139KNJ4_9BACE</name>
<keyword evidence="5 7" id="KW-0472">Membrane</keyword>
<evidence type="ECO:0000256" key="8">
    <source>
        <dbReference type="SAM" id="Phobius"/>
    </source>
</evidence>
<dbReference type="InterPro" id="IPR036942">
    <property type="entry name" value="Beta-barrel_TonB_sf"/>
</dbReference>
<organism evidence="10">
    <name type="scientific">Bacteroides intestinalis</name>
    <dbReference type="NCBI Taxonomy" id="329854"/>
    <lineage>
        <taxon>Bacteria</taxon>
        <taxon>Pseudomonadati</taxon>
        <taxon>Bacteroidota</taxon>
        <taxon>Bacteroidia</taxon>
        <taxon>Bacteroidales</taxon>
        <taxon>Bacteroidaceae</taxon>
        <taxon>Bacteroides</taxon>
    </lineage>
</organism>
<dbReference type="GO" id="GO:0009279">
    <property type="term" value="C:cell outer membrane"/>
    <property type="evidence" value="ECO:0007669"/>
    <property type="project" value="UniProtKB-SubCell"/>
</dbReference>
<keyword evidence="4 7" id="KW-0812">Transmembrane</keyword>
<keyword evidence="8" id="KW-1133">Transmembrane helix</keyword>
<dbReference type="PATRIC" id="fig|329854.7.peg.5135"/>
<evidence type="ECO:0000256" key="3">
    <source>
        <dbReference type="ARBA" id="ARBA00022452"/>
    </source>
</evidence>
<dbReference type="SUPFAM" id="SSF49464">
    <property type="entry name" value="Carboxypeptidase regulatory domain-like"/>
    <property type="match status" value="1"/>
</dbReference>
<gene>
    <name evidence="10" type="ORF">HMPREF2531_05063</name>
</gene>
<dbReference type="Gene3D" id="2.170.130.10">
    <property type="entry name" value="TonB-dependent receptor, plug domain"/>
    <property type="match status" value="1"/>
</dbReference>
<dbReference type="NCBIfam" id="TIGR04057">
    <property type="entry name" value="SusC_RagA_signa"/>
    <property type="match status" value="1"/>
</dbReference>
<keyword evidence="6 7" id="KW-0998">Cell outer membrane</keyword>
<dbReference type="InterPro" id="IPR037066">
    <property type="entry name" value="Plug_dom_sf"/>
</dbReference>
<protein>
    <submittedName>
        <fullName evidence="10">TonB-dependent receptor</fullName>
    </submittedName>
</protein>
<dbReference type="Proteomes" id="UP000070319">
    <property type="component" value="Unassembled WGS sequence"/>
</dbReference>
<evidence type="ECO:0000256" key="4">
    <source>
        <dbReference type="ARBA" id="ARBA00022692"/>
    </source>
</evidence>
<dbReference type="InterPro" id="IPR008969">
    <property type="entry name" value="CarboxyPept-like_regulatory"/>
</dbReference>
<evidence type="ECO:0000259" key="9">
    <source>
        <dbReference type="Pfam" id="PF07715"/>
    </source>
</evidence>
<dbReference type="InterPro" id="IPR039426">
    <property type="entry name" value="TonB-dep_rcpt-like"/>
</dbReference>
<comment type="subcellular location">
    <subcellularLocation>
        <location evidence="1 7">Cell outer membrane</location>
        <topology evidence="1 7">Multi-pass membrane protein</topology>
    </subcellularLocation>
</comment>
<dbReference type="InterPro" id="IPR023997">
    <property type="entry name" value="TonB-dep_OMP_SusC/RagA_CS"/>
</dbReference>
<dbReference type="InterPro" id="IPR023996">
    <property type="entry name" value="TonB-dep_OMP_SusC/RagA"/>
</dbReference>
<sequence>MEKRKISSRAGLSKVLFTLMVCMTLMMNVPYLGAQNSQVTVTGKVEDTMGPVIGASIVEKGVASNGTITDIDGNFSIKVRPNATLIVSFIGYKTVEVPLKGQKNVKVMLAEDSEMLDEVVVVGYGTMRKKDLTGSVIQIRPEKLANEAPKTVQDVLRGTPGLSVGYDASAKGGGMMQIRGQRSVYQTDKDRTKDTHNAPLIILDGMQFYGELSEINTNDIGQIDVLKDASSAAVYGAKAANGVIIITTKKGKTGKPTVNVSATIGINTKSEYRDVYDADGYMRYREDWYKKDTYAVDPLTGAYGVYAAGEWKNKLDADGNIIKGPDGKPVQEYKYTRPAGYFDNPNNLGKYDITVDQWRQFSSNESGESDASIYAKRLFLEKGTLANYLAGNIFDWYDRTFQTGINQDYSASISGAGERMNYYMSVGYLRNEGAVRGNEYNAIRANMKLNGKVTDWLEIGANVNFQDRSDGDIQVPLGTNYWDANMLRNSPFSQWKDENGSYNQYPMCPENKWGYNYDFERQYQELEKGYTVLNTIFNAKVKLPFGITYDFNIAPRYQWFYNRYFTSAARPDAVAKDCGADRETSKNFDWTLNNTISWDYTFAEKHHTVLTLVQEAEERRYWQEKITARNILPSDALGFHNVSNATLENSKIEAKDTHETAAAYMVRLFYSYDDRYMFTGTVRRDGYCAFGANYPWATFPSVSLAWAFTNEKFFKWEPMSTGKLRLSWGQNGNRQLADPYISLANLGSGTGATMGYIDTGGSTVDMKYLGMDRLPNNNLQWEKTEAYNIGLDFGFFKDRITGTIEYYDMTTKNMIMGQRLPQFCGFGSITTNLGEVQNKGFELSLSTLNIQNKNFEWRTSFGFSFNNNKIKHLYYEYEDVLDANGNVIGRKEMDDTSNGWFIGKSIGEIWDYEVCGIWQKDEVEEAAKVGQRPGDPKVVNYYTGDDKEDGTPVYNEKDKQFLGKSIAPINWSLRNEFTLWKDLNISFSLYSYMGHKSLEGYYLNQDNAGNMISNNCNTFVKEYWTVDNPSNTYARLDAYGPNGAKGVQRLHNRSFIRLDNVSVAYTLPQAWTKKVQMERVKVFGTVRNVATWAADWEYGDPETSGLATRTFTFGLNITL</sequence>
<accession>A0A139KNJ4</accession>
<evidence type="ECO:0000256" key="7">
    <source>
        <dbReference type="PROSITE-ProRule" id="PRU01360"/>
    </source>
</evidence>
<evidence type="ECO:0000313" key="10">
    <source>
        <dbReference type="EMBL" id="KXT40765.1"/>
    </source>
</evidence>